<comment type="caution">
    <text evidence="2">The sequence shown here is derived from an EMBL/GenBank/DDBJ whole genome shotgun (WGS) entry which is preliminary data.</text>
</comment>
<sequence length="186" mass="20298">MKSLYLSGARALSIAVLSFGLVACGGEEEIAKTFDPVAFHPDDECHVCGMIIEEYPGPKGQAVTDKQARKFCSVAEMFGWYLQPENQHQNFTLYVHDMQHGSWDEPSDEHLIDARQAYFVVASTLQGAMGAALASFADEHAAQQFAAEQGGQVLRFADIDQALLQSAAGTMHGMSHGMSHGMQQHH</sequence>
<dbReference type="Gene3D" id="3.30.70.2050">
    <property type="match status" value="1"/>
</dbReference>
<evidence type="ECO:0000313" key="2">
    <source>
        <dbReference type="EMBL" id="KHO66410.1"/>
    </source>
</evidence>
<dbReference type="Gene3D" id="3.30.70.2060">
    <property type="match status" value="1"/>
</dbReference>
<dbReference type="SUPFAM" id="SSF160387">
    <property type="entry name" value="NosL/MerB-like"/>
    <property type="match status" value="1"/>
</dbReference>
<gene>
    <name evidence="2" type="ORF">PT85_02225</name>
</gene>
<accession>A0A0B3BUT0</accession>
<dbReference type="PANTHER" id="PTHR41247">
    <property type="entry name" value="HTH-TYPE TRANSCRIPTIONAL REPRESSOR YCNK"/>
    <property type="match status" value="1"/>
</dbReference>
<keyword evidence="3" id="KW-1185">Reference proteome</keyword>
<dbReference type="Proteomes" id="UP000030980">
    <property type="component" value="Unassembled WGS sequence"/>
</dbReference>
<dbReference type="RefSeq" id="WP_039605808.1">
    <property type="nucleotide sequence ID" value="NZ_FMUP01000005.1"/>
</dbReference>
<reference evidence="2 3" key="1">
    <citation type="submission" date="2014-11" db="EMBL/GenBank/DDBJ databases">
        <title>Genome sequence of Pseudomonas tuomuerensis JCM 14085.</title>
        <authorList>
            <person name="Shin S.-K."/>
            <person name="Yi H."/>
        </authorList>
    </citation>
    <scope>NUCLEOTIDE SEQUENCE [LARGE SCALE GENOMIC DNA]</scope>
    <source>
        <strain evidence="2 3">JCM 14085</strain>
    </source>
</reference>
<name>A0A0B3BUT0_9PSED</name>
<dbReference type="InterPro" id="IPR008719">
    <property type="entry name" value="N2O_reductase_NosL"/>
</dbReference>
<evidence type="ECO:0000313" key="3">
    <source>
        <dbReference type="Proteomes" id="UP000030980"/>
    </source>
</evidence>
<organism evidence="2 3">
    <name type="scientific">Pseudomonas flexibilis</name>
    <dbReference type="NCBI Taxonomy" id="706570"/>
    <lineage>
        <taxon>Bacteria</taxon>
        <taxon>Pseudomonadati</taxon>
        <taxon>Pseudomonadota</taxon>
        <taxon>Gammaproteobacteria</taxon>
        <taxon>Pseudomonadales</taxon>
        <taxon>Pseudomonadaceae</taxon>
        <taxon>Pseudomonas</taxon>
    </lineage>
</organism>
<dbReference type="STRING" id="706570.PT85_02225"/>
<dbReference type="AlphaFoldDB" id="A0A0B3BUT0"/>
<feature type="signal peptide" evidence="1">
    <location>
        <begin position="1"/>
        <end position="23"/>
    </location>
</feature>
<feature type="chain" id="PRO_5002098517" evidence="1">
    <location>
        <begin position="24"/>
        <end position="186"/>
    </location>
</feature>
<dbReference type="Pfam" id="PF05573">
    <property type="entry name" value="NosL"/>
    <property type="match status" value="1"/>
</dbReference>
<protein>
    <submittedName>
        <fullName evidence="2">NosL protein</fullName>
    </submittedName>
</protein>
<proteinExistence type="predicted"/>
<evidence type="ECO:0000256" key="1">
    <source>
        <dbReference type="SAM" id="SignalP"/>
    </source>
</evidence>
<dbReference type="PROSITE" id="PS51257">
    <property type="entry name" value="PROKAR_LIPOPROTEIN"/>
    <property type="match status" value="1"/>
</dbReference>
<dbReference type="OrthoDB" id="982633at2"/>
<dbReference type="PANTHER" id="PTHR41247:SF1">
    <property type="entry name" value="HTH-TYPE TRANSCRIPTIONAL REPRESSOR YCNK"/>
    <property type="match status" value="1"/>
</dbReference>
<keyword evidence="1" id="KW-0732">Signal</keyword>
<dbReference type="EMBL" id="JTAK01000001">
    <property type="protein sequence ID" value="KHO66410.1"/>
    <property type="molecule type" value="Genomic_DNA"/>
</dbReference>